<reference evidence="4 5" key="1">
    <citation type="submission" date="2016-04" db="EMBL/GenBank/DDBJ databases">
        <title>Draft Genome Assembly of the Bloom-forming Cyanobacterium Nodularia spumigena Strain CENA596 in Shrimp Production Ponds.</title>
        <authorList>
            <person name="Popin R.V."/>
            <person name="Rigonato J."/>
            <person name="Abreu V.A."/>
            <person name="Andreote A.P."/>
            <person name="Silveira S.B."/>
            <person name="Odebrecht C."/>
            <person name="Fiore M.F."/>
        </authorList>
    </citation>
    <scope>NUCLEOTIDE SEQUENCE [LARGE SCALE GENOMIC DNA]</scope>
    <source>
        <strain evidence="4 5">CENA596</strain>
    </source>
</reference>
<dbReference type="PANTHER" id="PTHR35861:SF1">
    <property type="entry name" value="PHAGE TAIL SHEATH PROTEIN"/>
    <property type="match status" value="1"/>
</dbReference>
<accession>A0A166J3I4</accession>
<proteinExistence type="inferred from homology"/>
<comment type="similarity">
    <text evidence="1">Belongs to the myoviridae tail sheath protein family.</text>
</comment>
<dbReference type="InterPro" id="IPR052042">
    <property type="entry name" value="Tail_sheath_structural"/>
</dbReference>
<dbReference type="EMBL" id="LWAJ01000193">
    <property type="protein sequence ID" value="KZL49181.1"/>
    <property type="molecule type" value="Genomic_DNA"/>
</dbReference>
<dbReference type="PANTHER" id="PTHR35861">
    <property type="match status" value="1"/>
</dbReference>
<evidence type="ECO:0000256" key="1">
    <source>
        <dbReference type="ARBA" id="ARBA00008005"/>
    </source>
</evidence>
<dbReference type="Gene3D" id="3.40.50.11780">
    <property type="match status" value="2"/>
</dbReference>
<evidence type="ECO:0000259" key="2">
    <source>
        <dbReference type="Pfam" id="PF04984"/>
    </source>
</evidence>
<dbReference type="AlphaFoldDB" id="A0A166J3I4"/>
<dbReference type="InterPro" id="IPR035089">
    <property type="entry name" value="Phage_sheath_subtilisin"/>
</dbReference>
<sequence>MPVNPTYPGVYIEEISSGVRTITGVSTSITAFVGYTPRGELNKAVRIFNFGDFERAFGGLHPDSEISYSIQQFFLNGGTDGYVVRVAQNAGEASQILKYGSGENENALTVKAANAGKWGENLFVTVDYGSSPLTLTSTFNLTVTRQVQQGNSPNPVAVETEKFLNLTMNSKSAKYAPDVINSGSKLIRVEVPTGLFSGDSETGFTLSGDLSSFPTLTDKQIKISGVIDGEDTFTLILNNQSTPELPFPPTNINQLVTAINNAITAANLTSRLVASRADAAGVEDSEAGNFIKLASRSTNAEIAAVEVTIAPDNDASSALQLGINNGGQEFAGARTRRPLAVTNARLTGGSDGSPPQSANDILGGFDAKTGIYALRDVDLFNLLVIPETTKLSDSASKAVIQSAVKFCEDRRAFYIIDPPPAKGFTDIGEWAVGASKDKNAAIFFPRILAADPKKDFRLRDFPASGAIAGIFSRTDSDRGVWKAPAGIEAVIRGAQGLTYTLTDPENGVLNPLGINCLRTFPAYGTIVWGARTRQGADQDASEWKYIPVRRLALFLQESLYRGTQWVVFEPNDEPLWAQIRLNIGAFMNNLFRQGAFQGKSPKEAYFVKCDSETTTQNDINLGIVNIVVGYAPLKPAEFVILQFQQMAGQIAV</sequence>
<dbReference type="Pfam" id="PF17482">
    <property type="entry name" value="Phage_sheath_1C"/>
    <property type="match status" value="1"/>
</dbReference>
<evidence type="ECO:0000259" key="3">
    <source>
        <dbReference type="Pfam" id="PF17482"/>
    </source>
</evidence>
<feature type="domain" description="Tail sheath protein subtilisin-like" evidence="2">
    <location>
        <begin position="370"/>
        <end position="532"/>
    </location>
</feature>
<dbReference type="InterPro" id="IPR020287">
    <property type="entry name" value="Tail_sheath_C"/>
</dbReference>
<protein>
    <recommendedName>
        <fullName evidence="6">Phage tail protein</fullName>
    </recommendedName>
</protein>
<evidence type="ECO:0008006" key="6">
    <source>
        <dbReference type="Google" id="ProtNLM"/>
    </source>
</evidence>
<name>A0A166J3I4_NODSP</name>
<evidence type="ECO:0000313" key="4">
    <source>
        <dbReference type="EMBL" id="KZL49181.1"/>
    </source>
</evidence>
<dbReference type="Pfam" id="PF04984">
    <property type="entry name" value="Phage_sheath_1"/>
    <property type="match status" value="1"/>
</dbReference>
<dbReference type="Proteomes" id="UP000076555">
    <property type="component" value="Unassembled WGS sequence"/>
</dbReference>
<organism evidence="4 5">
    <name type="scientific">Nodularia spumigena CENA596</name>
    <dbReference type="NCBI Taxonomy" id="1819295"/>
    <lineage>
        <taxon>Bacteria</taxon>
        <taxon>Bacillati</taxon>
        <taxon>Cyanobacteriota</taxon>
        <taxon>Cyanophyceae</taxon>
        <taxon>Nostocales</taxon>
        <taxon>Nodulariaceae</taxon>
        <taxon>Nodularia</taxon>
    </lineage>
</organism>
<gene>
    <name evidence="4" type="ORF">A2T98_14300</name>
</gene>
<dbReference type="OrthoDB" id="9767864at2"/>
<feature type="domain" description="Tail sheath protein C-terminal" evidence="3">
    <location>
        <begin position="540"/>
        <end position="644"/>
    </location>
</feature>
<evidence type="ECO:0000313" key="5">
    <source>
        <dbReference type="Proteomes" id="UP000076555"/>
    </source>
</evidence>
<comment type="caution">
    <text evidence="4">The sequence shown here is derived from an EMBL/GenBank/DDBJ whole genome shotgun (WGS) entry which is preliminary data.</text>
</comment>
<dbReference type="RefSeq" id="WP_063873344.1">
    <property type="nucleotide sequence ID" value="NZ_CAWMRI010000193.1"/>
</dbReference>